<proteinExistence type="predicted"/>
<reference evidence="2" key="1">
    <citation type="journal article" date="2019" name="Int. J. Syst. Evol. Microbiol.">
        <title>The Global Catalogue of Microorganisms (GCM) 10K type strain sequencing project: providing services to taxonomists for standard genome sequencing and annotation.</title>
        <authorList>
            <consortium name="The Broad Institute Genomics Platform"/>
            <consortium name="The Broad Institute Genome Sequencing Center for Infectious Disease"/>
            <person name="Wu L."/>
            <person name="Ma J."/>
        </authorList>
    </citation>
    <scope>NUCLEOTIDE SEQUENCE [LARGE SCALE GENOMIC DNA]</scope>
    <source>
        <strain evidence="2">CGMCC 1.19062</strain>
    </source>
</reference>
<evidence type="ECO:0000313" key="1">
    <source>
        <dbReference type="EMBL" id="MFD2264285.1"/>
    </source>
</evidence>
<evidence type="ECO:0000313" key="2">
    <source>
        <dbReference type="Proteomes" id="UP001597295"/>
    </source>
</evidence>
<name>A0ABW5DUT5_9PROT</name>
<dbReference type="InterPro" id="IPR032568">
    <property type="entry name" value="DUF4926"/>
</dbReference>
<organism evidence="1 2">
    <name type="scientific">Lacibacterium aquatile</name>
    <dbReference type="NCBI Taxonomy" id="1168082"/>
    <lineage>
        <taxon>Bacteria</taxon>
        <taxon>Pseudomonadati</taxon>
        <taxon>Pseudomonadota</taxon>
        <taxon>Alphaproteobacteria</taxon>
        <taxon>Rhodospirillales</taxon>
        <taxon>Rhodospirillaceae</taxon>
    </lineage>
</organism>
<dbReference type="Proteomes" id="UP001597295">
    <property type="component" value="Unassembled WGS sequence"/>
</dbReference>
<protein>
    <submittedName>
        <fullName evidence="1">DUF4926 domain-containing protein</fullName>
    </submittedName>
</protein>
<keyword evidence="2" id="KW-1185">Reference proteome</keyword>
<dbReference type="Pfam" id="PF16277">
    <property type="entry name" value="DUF4926"/>
    <property type="match status" value="1"/>
</dbReference>
<sequence>MADLFLMAVRNTYTKTHETSNGTISAIAEYTAVMLTHDFEHRGTRYLRGTRGTVVHKHNEDAFEVEFSQPKFSVVTLRGADIVAF</sequence>
<dbReference type="RefSeq" id="WP_379877357.1">
    <property type="nucleotide sequence ID" value="NZ_JBHUIP010000013.1"/>
</dbReference>
<comment type="caution">
    <text evidence="1">The sequence shown here is derived from an EMBL/GenBank/DDBJ whole genome shotgun (WGS) entry which is preliminary data.</text>
</comment>
<gene>
    <name evidence="1" type="ORF">ACFSM5_15385</name>
</gene>
<dbReference type="EMBL" id="JBHUIP010000013">
    <property type="protein sequence ID" value="MFD2264285.1"/>
    <property type="molecule type" value="Genomic_DNA"/>
</dbReference>
<accession>A0ABW5DUT5</accession>